<dbReference type="AlphaFoldDB" id="A0A370IAY6"/>
<dbReference type="EMBL" id="QQBC01000003">
    <property type="protein sequence ID" value="RDI67291.1"/>
    <property type="molecule type" value="Genomic_DNA"/>
</dbReference>
<organism evidence="3 4">
    <name type="scientific">Nocardia pseudobrasiliensis</name>
    <dbReference type="NCBI Taxonomy" id="45979"/>
    <lineage>
        <taxon>Bacteria</taxon>
        <taxon>Bacillati</taxon>
        <taxon>Actinomycetota</taxon>
        <taxon>Actinomycetes</taxon>
        <taxon>Mycobacteriales</taxon>
        <taxon>Nocardiaceae</taxon>
        <taxon>Nocardia</taxon>
    </lineage>
</organism>
<keyword evidence="4" id="KW-1185">Reference proteome</keyword>
<dbReference type="PANTHER" id="PTHR44147:SF2">
    <property type="entry name" value="DEHYDROGENASE_REDUCTASE SDR FAMILY MEMBER 1"/>
    <property type="match status" value="1"/>
</dbReference>
<dbReference type="SUPFAM" id="SSF51735">
    <property type="entry name" value="NAD(P)-binding Rossmann-fold domains"/>
    <property type="match status" value="1"/>
</dbReference>
<accession>A0A370IAY6</accession>
<name>A0A370IAY6_9NOCA</name>
<dbReference type="InterPro" id="IPR002347">
    <property type="entry name" value="SDR_fam"/>
</dbReference>
<dbReference type="STRING" id="1210086.GCA_001613105_04272"/>
<comment type="similarity">
    <text evidence="1 2">Belongs to the short-chain dehydrogenases/reductases (SDR) family.</text>
</comment>
<dbReference type="PROSITE" id="PS00061">
    <property type="entry name" value="ADH_SHORT"/>
    <property type="match status" value="1"/>
</dbReference>
<evidence type="ECO:0000256" key="2">
    <source>
        <dbReference type="RuleBase" id="RU000363"/>
    </source>
</evidence>
<dbReference type="PRINTS" id="PR00080">
    <property type="entry name" value="SDRFAMILY"/>
</dbReference>
<evidence type="ECO:0000313" key="4">
    <source>
        <dbReference type="Proteomes" id="UP000254869"/>
    </source>
</evidence>
<dbReference type="Proteomes" id="UP000254869">
    <property type="component" value="Unassembled WGS sequence"/>
</dbReference>
<dbReference type="InterPro" id="IPR020904">
    <property type="entry name" value="Sc_DH/Rdtase_CS"/>
</dbReference>
<dbReference type="PANTHER" id="PTHR44147">
    <property type="entry name" value="DEHYDROGENASE/REDUCTASE SDR FAMILY MEMBER 1"/>
    <property type="match status" value="1"/>
</dbReference>
<evidence type="ECO:0000256" key="1">
    <source>
        <dbReference type="ARBA" id="ARBA00006484"/>
    </source>
</evidence>
<protein>
    <submittedName>
        <fullName evidence="3">NAD(P)-dependent dehydrogenase (Short-subunit alcohol dehydrogenase family)</fullName>
    </submittedName>
</protein>
<comment type="caution">
    <text evidence="3">The sequence shown here is derived from an EMBL/GenBank/DDBJ whole genome shotgun (WGS) entry which is preliminary data.</text>
</comment>
<dbReference type="PRINTS" id="PR00081">
    <property type="entry name" value="GDHRDH"/>
</dbReference>
<gene>
    <name evidence="3" type="ORF">DFR76_103362</name>
</gene>
<dbReference type="InterPro" id="IPR036291">
    <property type="entry name" value="NAD(P)-bd_dom_sf"/>
</dbReference>
<proteinExistence type="inferred from homology"/>
<reference evidence="3 4" key="1">
    <citation type="submission" date="2018-07" db="EMBL/GenBank/DDBJ databases">
        <title>Genomic Encyclopedia of Type Strains, Phase IV (KMG-IV): sequencing the most valuable type-strain genomes for metagenomic binning, comparative biology and taxonomic classification.</title>
        <authorList>
            <person name="Goeker M."/>
        </authorList>
    </citation>
    <scope>NUCLEOTIDE SEQUENCE [LARGE SCALE GENOMIC DNA]</scope>
    <source>
        <strain evidence="3 4">DSM 44290</strain>
    </source>
</reference>
<evidence type="ECO:0000313" key="3">
    <source>
        <dbReference type="EMBL" id="RDI67291.1"/>
    </source>
</evidence>
<dbReference type="Gene3D" id="3.40.50.720">
    <property type="entry name" value="NAD(P)-binding Rossmann-like Domain"/>
    <property type="match status" value="1"/>
</dbReference>
<sequence length="284" mass="30310">MNGILSDRVAVVTGASRGIGKGIALELGAAGATVYVTGRTETPGRLPGTVAETAERITELGGIGIARICDHRDDEVVESLFTEIRAAHGRLDILVNNVYNSPASARWLGRPFWQVPPKAWDESFDIGVRSHYVASHFAAELLIDTGGLIVNISSPGAEHYTHNTVYGVAKAAVDRLTADLAHDLTDTAVTVVSLWPGIVNTELLQMVPPDTEGRRFVTLPGEGTFDLNAAETPRFPGRAVVALAADSGRRARTGKPWRVAELADSYGFTDIDGRIPRAEPIPPA</sequence>
<dbReference type="Pfam" id="PF00106">
    <property type="entry name" value="adh_short"/>
    <property type="match status" value="1"/>
</dbReference>
<dbReference type="RefSeq" id="WP_068000303.1">
    <property type="nucleotide sequence ID" value="NZ_QQBC01000003.1"/>
</dbReference>